<evidence type="ECO:0000313" key="5">
    <source>
        <dbReference type="Proteomes" id="UP000886742"/>
    </source>
</evidence>
<accession>A0A9D1FFY4</accession>
<reference evidence="4" key="2">
    <citation type="journal article" date="2021" name="PeerJ">
        <title>Extensive microbial diversity within the chicken gut microbiome revealed by metagenomics and culture.</title>
        <authorList>
            <person name="Gilroy R."/>
            <person name="Ravi A."/>
            <person name="Getino M."/>
            <person name="Pursley I."/>
            <person name="Horton D.L."/>
            <person name="Alikhan N.F."/>
            <person name="Baker D."/>
            <person name="Gharbi K."/>
            <person name="Hall N."/>
            <person name="Watson M."/>
            <person name="Adriaenssens E.M."/>
            <person name="Foster-Nyarko E."/>
            <person name="Jarju S."/>
            <person name="Secka A."/>
            <person name="Antonio M."/>
            <person name="Oren A."/>
            <person name="Chaudhuri R.R."/>
            <person name="La Ragione R."/>
            <person name="Hildebrand F."/>
            <person name="Pallen M.J."/>
        </authorList>
    </citation>
    <scope>NUCLEOTIDE SEQUENCE</scope>
    <source>
        <strain evidence="4">ChiGjej3B3-5194</strain>
    </source>
</reference>
<feature type="transmembrane region" description="Helical" evidence="3">
    <location>
        <begin position="521"/>
        <end position="541"/>
    </location>
</feature>
<feature type="region of interest" description="Disordered" evidence="2">
    <location>
        <begin position="599"/>
        <end position="631"/>
    </location>
</feature>
<feature type="region of interest" description="Disordered" evidence="2">
    <location>
        <begin position="381"/>
        <end position="418"/>
    </location>
</feature>
<keyword evidence="3" id="KW-0472">Membrane</keyword>
<reference evidence="4" key="1">
    <citation type="submission" date="2020-10" db="EMBL/GenBank/DDBJ databases">
        <authorList>
            <person name="Gilroy R."/>
        </authorList>
    </citation>
    <scope>NUCLEOTIDE SEQUENCE</scope>
    <source>
        <strain evidence="4">ChiGjej3B3-5194</strain>
    </source>
</reference>
<comment type="caution">
    <text evidence="4">The sequence shown here is derived from an EMBL/GenBank/DDBJ whole genome shotgun (WGS) entry which is preliminary data.</text>
</comment>
<evidence type="ECO:0000313" key="4">
    <source>
        <dbReference type="EMBL" id="HIS71044.1"/>
    </source>
</evidence>
<proteinExistence type="predicted"/>
<feature type="compositionally biased region" description="Acidic residues" evidence="2">
    <location>
        <begin position="616"/>
        <end position="630"/>
    </location>
</feature>
<feature type="compositionally biased region" description="Low complexity" evidence="2">
    <location>
        <begin position="489"/>
        <end position="500"/>
    </location>
</feature>
<protein>
    <submittedName>
        <fullName evidence="4">Uncharacterized protein</fullName>
    </submittedName>
</protein>
<feature type="region of interest" description="Disordered" evidence="2">
    <location>
        <begin position="450"/>
        <end position="500"/>
    </location>
</feature>
<feature type="compositionally biased region" description="Low complexity" evidence="2">
    <location>
        <begin position="459"/>
        <end position="475"/>
    </location>
</feature>
<evidence type="ECO:0000256" key="3">
    <source>
        <dbReference type="SAM" id="Phobius"/>
    </source>
</evidence>
<dbReference type="Proteomes" id="UP000886742">
    <property type="component" value="Unassembled WGS sequence"/>
</dbReference>
<gene>
    <name evidence="4" type="ORF">IAD02_03605</name>
</gene>
<keyword evidence="3" id="KW-0812">Transmembrane</keyword>
<keyword evidence="1" id="KW-0175">Coiled coil</keyword>
<evidence type="ECO:0000256" key="2">
    <source>
        <dbReference type="SAM" id="MobiDB-lite"/>
    </source>
</evidence>
<organism evidence="4 5">
    <name type="scientific">Candidatus Enterousia intestinigallinarum</name>
    <dbReference type="NCBI Taxonomy" id="2840790"/>
    <lineage>
        <taxon>Bacteria</taxon>
        <taxon>Pseudomonadati</taxon>
        <taxon>Pseudomonadota</taxon>
        <taxon>Alphaproteobacteria</taxon>
        <taxon>Candidatus Enterousia</taxon>
    </lineage>
</organism>
<feature type="compositionally biased region" description="Basic and acidic residues" evidence="2">
    <location>
        <begin position="408"/>
        <end position="417"/>
    </location>
</feature>
<dbReference type="AlphaFoldDB" id="A0A9D1FFY4"/>
<sequence length="796" mass="85834">MDKSVLTFREYNIAGNVLRAYYDADDKLVFVLDSTLDDRKPNALLVINPVGDRKWDDILANDYNVDLETVRPKKNNKYQKLDIEYSGLAEYDNLINAYENGDDLTAALTALTAFREDSVRRAATERLAVADANAETARETIVRTRESIAELQTKLRQLRAKLSQQKKQVGREPTKKSASKILRTDAQIDATNEKLRRAKKRLDNAQRRLIVADEDAQIAREILARAPVAVVRDVDAPQAHDAIPSVTTTYNVSYDTDVDFDTDDKESVAGDSAPVESTAVGAPAHTSVAAVASDDDVVARMPVDEEERVEFTENINEEPKAEIMADETNNDAVKPLFDKDPEILDEEIAFKPIEFGVSSPVSDETSPVTDNPEVYENIIDDKPLSFTPPSDKRADNAPINVRPVTGEEAPRVSDEKATTPVLDTITSVNMPTAADNSAQQLDSELVPNISPVVPDAESEPLPAAQNPEPQAPATASPAVDAGARPVPPASTVSAAASAPRPVSPITGNVAPSNPAPRKPTLVYYIMLVLLIGLSIFTLWLYQKNTSENAPDLTATVPTTTETAQADDLTDADSPFIPELETPAAVETVETQITVPVPVEEPEPEPVVEEPAPVEIPEPEPVTEPEPEPVDTPETVAEQVPAADVVVESVAVTTPVSSTEPKPEIPTEEEILASKPAYNVSQNENMFVADENYDTETLRQNNMQAVDTVGPSIVSAPVENQSGLNSSQASVASDDGYVPQSVTSVVWSDTVEDLPTCPDGTAPDVNGCCTGEVYTDMGDMGFNCCPEAGGDCFPPLL</sequence>
<name>A0A9D1FFY4_9PROT</name>
<evidence type="ECO:0000256" key="1">
    <source>
        <dbReference type="SAM" id="Coils"/>
    </source>
</evidence>
<feature type="coiled-coil region" evidence="1">
    <location>
        <begin position="134"/>
        <end position="215"/>
    </location>
</feature>
<keyword evidence="3" id="KW-1133">Transmembrane helix</keyword>
<dbReference type="EMBL" id="DVJI01000012">
    <property type="protein sequence ID" value="HIS71044.1"/>
    <property type="molecule type" value="Genomic_DNA"/>
</dbReference>